<gene>
    <name evidence="2" type="ORF">M011DRAFT_475007</name>
</gene>
<feature type="region of interest" description="Disordered" evidence="1">
    <location>
        <begin position="180"/>
        <end position="201"/>
    </location>
</feature>
<dbReference type="AlphaFoldDB" id="A0A6A6VHQ1"/>
<reference evidence="2" key="1">
    <citation type="journal article" date="2020" name="Stud. Mycol.">
        <title>101 Dothideomycetes genomes: a test case for predicting lifestyles and emergence of pathogens.</title>
        <authorList>
            <person name="Haridas S."/>
            <person name="Albert R."/>
            <person name="Binder M."/>
            <person name="Bloem J."/>
            <person name="Labutti K."/>
            <person name="Salamov A."/>
            <person name="Andreopoulos B."/>
            <person name="Baker S."/>
            <person name="Barry K."/>
            <person name="Bills G."/>
            <person name="Bluhm B."/>
            <person name="Cannon C."/>
            <person name="Castanera R."/>
            <person name="Culley D."/>
            <person name="Daum C."/>
            <person name="Ezra D."/>
            <person name="Gonzalez J."/>
            <person name="Henrissat B."/>
            <person name="Kuo A."/>
            <person name="Liang C."/>
            <person name="Lipzen A."/>
            <person name="Lutzoni F."/>
            <person name="Magnuson J."/>
            <person name="Mondo S."/>
            <person name="Nolan M."/>
            <person name="Ohm R."/>
            <person name="Pangilinan J."/>
            <person name="Park H.-J."/>
            <person name="Ramirez L."/>
            <person name="Alfaro M."/>
            <person name="Sun H."/>
            <person name="Tritt A."/>
            <person name="Yoshinaga Y."/>
            <person name="Zwiers L.-H."/>
            <person name="Turgeon B."/>
            <person name="Goodwin S."/>
            <person name="Spatafora J."/>
            <person name="Crous P."/>
            <person name="Grigoriev I."/>
        </authorList>
    </citation>
    <scope>NUCLEOTIDE SEQUENCE</scope>
    <source>
        <strain evidence="2">CBS 119925</strain>
    </source>
</reference>
<accession>A0A6A6VHQ1</accession>
<organism evidence="2 3">
    <name type="scientific">Sporormia fimetaria CBS 119925</name>
    <dbReference type="NCBI Taxonomy" id="1340428"/>
    <lineage>
        <taxon>Eukaryota</taxon>
        <taxon>Fungi</taxon>
        <taxon>Dikarya</taxon>
        <taxon>Ascomycota</taxon>
        <taxon>Pezizomycotina</taxon>
        <taxon>Dothideomycetes</taxon>
        <taxon>Pleosporomycetidae</taxon>
        <taxon>Pleosporales</taxon>
        <taxon>Sporormiaceae</taxon>
        <taxon>Sporormia</taxon>
    </lineage>
</organism>
<evidence type="ECO:0000313" key="3">
    <source>
        <dbReference type="Proteomes" id="UP000799440"/>
    </source>
</evidence>
<protein>
    <submittedName>
        <fullName evidence="2">Uncharacterized protein</fullName>
    </submittedName>
</protein>
<evidence type="ECO:0000313" key="2">
    <source>
        <dbReference type="EMBL" id="KAF2749653.1"/>
    </source>
</evidence>
<proteinExistence type="predicted"/>
<feature type="region of interest" description="Disordered" evidence="1">
    <location>
        <begin position="217"/>
        <end position="271"/>
    </location>
</feature>
<keyword evidence="3" id="KW-1185">Reference proteome</keyword>
<dbReference type="OrthoDB" id="3760848at2759"/>
<dbReference type="Proteomes" id="UP000799440">
    <property type="component" value="Unassembled WGS sequence"/>
</dbReference>
<feature type="compositionally biased region" description="Polar residues" evidence="1">
    <location>
        <begin position="180"/>
        <end position="199"/>
    </location>
</feature>
<dbReference type="EMBL" id="MU006565">
    <property type="protein sequence ID" value="KAF2749653.1"/>
    <property type="molecule type" value="Genomic_DNA"/>
</dbReference>
<feature type="compositionally biased region" description="Basic and acidic residues" evidence="1">
    <location>
        <begin position="217"/>
        <end position="227"/>
    </location>
</feature>
<feature type="compositionally biased region" description="Polar residues" evidence="1">
    <location>
        <begin position="101"/>
        <end position="120"/>
    </location>
</feature>
<feature type="region of interest" description="Disordered" evidence="1">
    <location>
        <begin position="76"/>
        <end position="122"/>
    </location>
</feature>
<evidence type="ECO:0000256" key="1">
    <source>
        <dbReference type="SAM" id="MobiDB-lite"/>
    </source>
</evidence>
<name>A0A6A6VHQ1_9PLEO</name>
<sequence>MEFLTQHLTLFPPPLHISKKSRKSRLRFSQRKAARCQVDPDQGPLDDIINDITGDIWQYFAYDACLPSSSIENTNCEKADPLPLSRTPSAKPLSVRKTRSRNGNNRSTWSGSTYNDTMASSEFRDSAREKCAGKYTPNDALPFPEPNFPASGAAPACDPFTSPVEAERDALGTEYASAECQTTPALGDPTNSSKPSKSQALRKRLFSLSSGMERLRLKNSDVNRKEQSSPASPTGYIANISAPVPTPKLSPTKGRASDAASGFPHVKEDGKRPTLTSEMYHRPSEFHQDLPSISDAAFAGACTSLLTAAVRIIPEVKLLGADEEQTMWIAVEVEGVLHNRRALSDKTIDVIMLVDNAYYVTEDCLQRALDVVLGSFHNLKKNDRIALYTTHCTHETVSSIVGDTWYPLGIADAVAAEIIREMASDIHGRGTQTWKPARPNPAMAEVIIAMAKQLEGRGLREERAHVVLLSPVVHELHDVSRSFPSLHVHQVNPAVLPFQSAMKTTGSLCLDYCCRNTTINNHFHYQSASDRVRQIFKHARSEKPLGRICNVHVDLRRRPGCEVLRYEGSKHVMELRLGQVHTFFAEIRVNRSQTTMMDLDSFDPIRDAVLTADNLRQDLRNAIVLGAAKVHLLSAQLTYQNPLLPSTHWHFAETPLFCFRELGRVSIPTERAMDVYKRWFFYNVTRLPAHQALAHLDDMCMVVKPEYRDQVQKYLDVMTGELEYHDAVTEYERVDRRNLPSCSGPVPAPYEHSYLVAKWEARKKKRMGIVGA</sequence>